<dbReference type="VEuPathDB" id="AmoebaDB:EHI8A_032030"/>
<comment type="caution">
    <text evidence="1">The sequence shown here is derived from an EMBL/GenBank/DDBJ whole genome shotgun (WGS) entry which is preliminary data.</text>
</comment>
<proteinExistence type="predicted"/>
<dbReference type="OMA" id="KYANNDM"/>
<evidence type="ECO:0000313" key="1">
    <source>
        <dbReference type="EMBL" id="GAT97808.1"/>
    </source>
</evidence>
<dbReference type="VEuPathDB" id="AmoebaDB:EHI_019140"/>
<accession>A0A5K1UDI5</accession>
<name>A0A5K1UDI5_ENTHI</name>
<gene>
    <name evidence="1" type="ORF">CL6EHI_019140</name>
</gene>
<dbReference type="Proteomes" id="UP000078387">
    <property type="component" value="Unassembled WGS sequence"/>
</dbReference>
<protein>
    <submittedName>
        <fullName evidence="1">Uncharacterized protein</fullName>
    </submittedName>
</protein>
<dbReference type="EMBL" id="BDEQ01000001">
    <property type="protein sequence ID" value="GAT97808.1"/>
    <property type="molecule type" value="Genomic_DNA"/>
</dbReference>
<dbReference type="VEuPathDB" id="AmoebaDB:EHI5A_022230"/>
<dbReference type="AlphaFoldDB" id="A0A5K1UDI5"/>
<reference evidence="1 2" key="1">
    <citation type="submission" date="2016-05" db="EMBL/GenBank/DDBJ databases">
        <title>First whole genome sequencing of Entamoeba histolytica HM1:IMSS-clone-6.</title>
        <authorList>
            <person name="Mukherjee Avik.K."/>
            <person name="Izumyama S."/>
            <person name="Nakada-Tsukui K."/>
            <person name="Nozaki T."/>
        </authorList>
    </citation>
    <scope>NUCLEOTIDE SEQUENCE [LARGE SCALE GENOMIC DNA]</scope>
    <source>
        <strain evidence="1 2">HM1:IMSS clone 6</strain>
    </source>
</reference>
<sequence length="232" mass="27248">MQTSQMNQYCNTRKFPVFDAIDSTPVLEDNEPYHLKLCFCPLCQKGMAVLAKEQSRNVISWQYICRVIFYCLSVIYKKNGYFSLKYDVHWFIVDHWYLFSQLDQFRTNPNKWKKAILDAMIHCNLFESGKSTMNKTGVWKLRKYEAPWECSENNCCEYNNMNSEKLMSTECSQEEFILNEKDKKCALPSLSSMYKYSMNDINPGVTPLPSLSKVLNENIKLDDFNGFVQNLL</sequence>
<dbReference type="VEuPathDB" id="AmoebaDB:EHI7A_021750"/>
<evidence type="ECO:0000313" key="2">
    <source>
        <dbReference type="Proteomes" id="UP000078387"/>
    </source>
</evidence>
<organism evidence="1 2">
    <name type="scientific">Entamoeba histolytica</name>
    <dbReference type="NCBI Taxonomy" id="5759"/>
    <lineage>
        <taxon>Eukaryota</taxon>
        <taxon>Amoebozoa</taxon>
        <taxon>Evosea</taxon>
        <taxon>Archamoebae</taxon>
        <taxon>Mastigamoebida</taxon>
        <taxon>Entamoebidae</taxon>
        <taxon>Entamoeba</taxon>
    </lineage>
</organism>
<dbReference type="VEuPathDB" id="AmoebaDB:KM1_051630"/>
<dbReference type="FunFam" id="3.90.980.20:FF:000008">
    <property type="entry name" value="Uncharacterized protein"/>
    <property type="match status" value="1"/>
</dbReference>